<name>A0A2H0R1F6_9BACT</name>
<evidence type="ECO:0000256" key="1">
    <source>
        <dbReference type="SAM" id="Phobius"/>
    </source>
</evidence>
<reference evidence="2 3" key="1">
    <citation type="submission" date="2017-09" db="EMBL/GenBank/DDBJ databases">
        <title>Depth-based differentiation of microbial function through sediment-hosted aquifers and enrichment of novel symbionts in the deep terrestrial subsurface.</title>
        <authorList>
            <person name="Probst A.J."/>
            <person name="Ladd B."/>
            <person name="Jarett J.K."/>
            <person name="Geller-Mcgrath D.E."/>
            <person name="Sieber C.M."/>
            <person name="Emerson J.B."/>
            <person name="Anantharaman K."/>
            <person name="Thomas B.C."/>
            <person name="Malmstrom R."/>
            <person name="Stieglmeier M."/>
            <person name="Klingl A."/>
            <person name="Woyke T."/>
            <person name="Ryan C.M."/>
            <person name="Banfield J.F."/>
        </authorList>
    </citation>
    <scope>NUCLEOTIDE SEQUENCE [LARGE SCALE GENOMIC DNA]</scope>
    <source>
        <strain evidence="2">CG10_big_fil_rev_8_21_14_0_10_34_34</strain>
    </source>
</reference>
<dbReference type="AlphaFoldDB" id="A0A2H0R1F6"/>
<evidence type="ECO:0000313" key="2">
    <source>
        <dbReference type="EMBL" id="PIR40361.1"/>
    </source>
</evidence>
<feature type="transmembrane region" description="Helical" evidence="1">
    <location>
        <begin position="37"/>
        <end position="56"/>
    </location>
</feature>
<evidence type="ECO:0000313" key="3">
    <source>
        <dbReference type="Proteomes" id="UP000230828"/>
    </source>
</evidence>
<protein>
    <submittedName>
        <fullName evidence="2">Uncharacterized protein</fullName>
    </submittedName>
</protein>
<comment type="caution">
    <text evidence="2">The sequence shown here is derived from an EMBL/GenBank/DDBJ whole genome shotgun (WGS) entry which is preliminary data.</text>
</comment>
<dbReference type="EMBL" id="PCXM01000002">
    <property type="protein sequence ID" value="PIR40361.1"/>
    <property type="molecule type" value="Genomic_DNA"/>
</dbReference>
<accession>A0A2H0R1F6</accession>
<proteinExistence type="predicted"/>
<keyword evidence="1" id="KW-0812">Transmembrane</keyword>
<keyword evidence="1" id="KW-1133">Transmembrane helix</keyword>
<organism evidence="2 3">
    <name type="scientific">Candidatus Zambryskibacteria bacterium CG10_big_fil_rev_8_21_14_0_10_34_34</name>
    <dbReference type="NCBI Taxonomy" id="1975114"/>
    <lineage>
        <taxon>Bacteria</taxon>
        <taxon>Candidatus Zambryskiibacteriota</taxon>
    </lineage>
</organism>
<dbReference type="Proteomes" id="UP000230828">
    <property type="component" value="Unassembled WGS sequence"/>
</dbReference>
<feature type="transmembrane region" description="Helical" evidence="1">
    <location>
        <begin position="12"/>
        <end position="31"/>
    </location>
</feature>
<feature type="transmembrane region" description="Helical" evidence="1">
    <location>
        <begin position="68"/>
        <end position="87"/>
    </location>
</feature>
<sequence length="150" mass="16791">MSWKNLPYWLKGGLIGLAIAIILIFFLSPLIAWFPWLIPLILIMTPISGAMIYFSLGKITSLRKISFGYSLLFGISFVPIVYFAIVADLGEMGSEKLIEALTVHSYWVDISSSYISALIAHGYWRSYLTTIIIVTIIGLIIGKIESKKIE</sequence>
<feature type="transmembrane region" description="Helical" evidence="1">
    <location>
        <begin position="123"/>
        <end position="142"/>
    </location>
</feature>
<gene>
    <name evidence="2" type="ORF">COV33_00090</name>
</gene>
<keyword evidence="1" id="KW-0472">Membrane</keyword>